<dbReference type="SUPFAM" id="SSF53098">
    <property type="entry name" value="Ribonuclease H-like"/>
    <property type="match status" value="1"/>
</dbReference>
<dbReference type="Gene3D" id="2.40.70.10">
    <property type="entry name" value="Acid Proteases"/>
    <property type="match status" value="1"/>
</dbReference>
<keyword evidence="4" id="KW-0540">Nuclease</keyword>
<dbReference type="GO" id="GO:0008270">
    <property type="term" value="F:zinc ion binding"/>
    <property type="evidence" value="ECO:0007669"/>
    <property type="project" value="InterPro"/>
</dbReference>
<dbReference type="Pfam" id="PF00078">
    <property type="entry name" value="RVT_1"/>
    <property type="match status" value="1"/>
</dbReference>
<reference evidence="11" key="1">
    <citation type="journal article" date="2014" name="Insect Biochem. Mol. Biol.">
        <title>An insight into the sialome of the frog biting fly, Corethrella appendiculata.</title>
        <authorList>
            <person name="Ribeiro J.M.C."/>
            <person name="Chagas A.C."/>
            <person name="Pham V.M."/>
            <person name="Lounibos L.P."/>
            <person name="Calvo E."/>
        </authorList>
    </citation>
    <scope>NUCLEOTIDE SEQUENCE</scope>
    <source>
        <tissue evidence="11">Salivary glands</tissue>
    </source>
</reference>
<keyword evidence="2" id="KW-0808">Transferase</keyword>
<dbReference type="PANTHER" id="PTHR37984:SF5">
    <property type="entry name" value="PROTEIN NYNRIN-LIKE"/>
    <property type="match status" value="1"/>
</dbReference>
<dbReference type="PROSITE" id="PS00018">
    <property type="entry name" value="EF_HAND_1"/>
    <property type="match status" value="1"/>
</dbReference>
<dbReference type="PANTHER" id="PTHR37984">
    <property type="entry name" value="PROTEIN CBG26694"/>
    <property type="match status" value="1"/>
</dbReference>
<evidence type="ECO:0000256" key="2">
    <source>
        <dbReference type="ARBA" id="ARBA00022679"/>
    </source>
</evidence>
<protein>
    <recommendedName>
        <fullName evidence="1">RNA-directed DNA polymerase</fullName>
        <ecNumber evidence="1">2.7.7.49</ecNumber>
    </recommendedName>
</protein>
<dbReference type="InterPro" id="IPR018247">
    <property type="entry name" value="EF_Hand_1_Ca_BS"/>
</dbReference>
<dbReference type="Gene3D" id="3.10.20.370">
    <property type="match status" value="1"/>
</dbReference>
<evidence type="ECO:0000256" key="3">
    <source>
        <dbReference type="ARBA" id="ARBA00022695"/>
    </source>
</evidence>
<dbReference type="InterPro" id="IPR041373">
    <property type="entry name" value="RT_RNaseH"/>
</dbReference>
<organism evidence="11">
    <name type="scientific">Corethrella appendiculata</name>
    <dbReference type="NCBI Taxonomy" id="1370023"/>
    <lineage>
        <taxon>Eukaryota</taxon>
        <taxon>Metazoa</taxon>
        <taxon>Ecdysozoa</taxon>
        <taxon>Arthropoda</taxon>
        <taxon>Hexapoda</taxon>
        <taxon>Insecta</taxon>
        <taxon>Pterygota</taxon>
        <taxon>Neoptera</taxon>
        <taxon>Endopterygota</taxon>
        <taxon>Diptera</taxon>
        <taxon>Nematocera</taxon>
        <taxon>Culicoidea</taxon>
        <taxon>Chaoboridae</taxon>
        <taxon>Corethrella</taxon>
    </lineage>
</organism>
<dbReference type="Gene3D" id="3.10.10.10">
    <property type="entry name" value="HIV Type 1 Reverse Transcriptase, subunit A, domain 1"/>
    <property type="match status" value="1"/>
</dbReference>
<dbReference type="EMBL" id="GANO01004067">
    <property type="protein sequence ID" value="JAB55804.1"/>
    <property type="molecule type" value="mRNA"/>
</dbReference>
<dbReference type="InterPro" id="IPR050951">
    <property type="entry name" value="Retrovirus_Pol_polyprotein"/>
</dbReference>
<dbReference type="Pfam" id="PF17921">
    <property type="entry name" value="Integrase_H2C2"/>
    <property type="match status" value="1"/>
</dbReference>
<dbReference type="GO" id="GO:0003964">
    <property type="term" value="F:RNA-directed DNA polymerase activity"/>
    <property type="evidence" value="ECO:0007669"/>
    <property type="project" value="UniProtKB-KW"/>
</dbReference>
<dbReference type="InterPro" id="IPR021109">
    <property type="entry name" value="Peptidase_aspartic_dom_sf"/>
</dbReference>
<name>W4VRD9_9DIPT</name>
<feature type="compositionally biased region" description="Basic residues" evidence="8">
    <location>
        <begin position="369"/>
        <end position="387"/>
    </location>
</feature>
<dbReference type="Pfam" id="PF00665">
    <property type="entry name" value="rve"/>
    <property type="match status" value="1"/>
</dbReference>
<dbReference type="CDD" id="cd01647">
    <property type="entry name" value="RT_LTR"/>
    <property type="match status" value="1"/>
</dbReference>
<dbReference type="InterPro" id="IPR012337">
    <property type="entry name" value="RNaseH-like_sf"/>
</dbReference>
<feature type="domain" description="Reverse transcriptase" evidence="9">
    <location>
        <begin position="678"/>
        <end position="869"/>
    </location>
</feature>
<dbReference type="GO" id="GO:0015074">
    <property type="term" value="P:DNA integration"/>
    <property type="evidence" value="ECO:0007669"/>
    <property type="project" value="InterPro"/>
</dbReference>
<dbReference type="Gene3D" id="3.30.70.270">
    <property type="match status" value="2"/>
</dbReference>
<dbReference type="FunFam" id="3.10.20.370:FF:000001">
    <property type="entry name" value="Retrovirus-related Pol polyprotein from transposon 17.6-like protein"/>
    <property type="match status" value="1"/>
</dbReference>
<dbReference type="FunFam" id="1.10.340.70:FF:000001">
    <property type="entry name" value="Retrovirus-related Pol polyprotein from transposon gypsy-like Protein"/>
    <property type="match status" value="1"/>
</dbReference>
<evidence type="ECO:0000259" key="9">
    <source>
        <dbReference type="PROSITE" id="PS50878"/>
    </source>
</evidence>
<dbReference type="Pfam" id="PF17917">
    <property type="entry name" value="RT_RNaseH"/>
    <property type="match status" value="1"/>
</dbReference>
<dbReference type="GO" id="GO:0016787">
    <property type="term" value="F:hydrolase activity"/>
    <property type="evidence" value="ECO:0007669"/>
    <property type="project" value="UniProtKB-KW"/>
</dbReference>
<keyword evidence="5" id="KW-0255">Endonuclease</keyword>
<dbReference type="PROSITE" id="PS50994">
    <property type="entry name" value="INTEGRASE"/>
    <property type="match status" value="1"/>
</dbReference>
<sequence length="1496" mass="172431">RVENRSYSRFSQSLQHAEFIQDQLVRNDYLTEQYTQNPQCHCQQGTQAPGIQVSQGDFPHMSPHQQNVPQRRNEQRTGRLTHHTHTYENVHSIKMDKWQIKFSGQDQNLSVYDFIHQVQIIASGESIDLSVLKDKIYTLLDEPARSWYFTFHPFSSWNDLVLKMVKRFGSPNKHLELEKELRYKKQAWNQTFEEFISDIVRLNLSLTRKIEEPELLKILRGNMKDSYKKDLALHNFESIEQLSEAGYRLDTIDDQLRKSSQERRAKSVPQIETNLVPEPEKEFVTPSPAEPKISKLQSSNNVQRKRKRTDDKKTVKTQQFDDQNMFNRIICWNCKKNHHFSECKEPKKLFCHLCGKTNRTVATCENRHPTRTPRQKRNNGTNKRNKNVKSKMTLATLNESSDEENVDIFKYYNKVYGINVETRKCPHLTVKIFGKEVIGLLDSGAQVTVCGDVDLIKRSRLQIYKTNAKITTADSTSYSCLGYVEVPYRVKNVTKIVPTLIVPEITSQLILGIDFWNAFNIKPVMLTENSSYTIGSIDVENRPEIDILEVNRVDNYFGMDNTRHTFQIEILPVNDESWNDTSGVVEIDESLDLKTLPDTPAKRVDSVETEHELSTEQKAELLSVINSFDKSSEDRIGQTDLLEHKIEMVEGASPVSQKMYRSSPYIQKKIDEEVDRMLRLGVIEPSESEWCSPIVPVKKPSGKIRLCLDCRVINSQSKRSRYPVHDMNFILSRLGKAKYFSAIDLSDAYWQIPLEKSSRDKTSFRTYRGQFQFRNMCFGLQGASGTQSRLMNLVVPSEFENVILEAGGATETNQIIPYLDDLIICSESLQMHLKLLRTLADRLRNAGLTISVQKSKFCLKSVKYLGHILTSDGISLDSDKVAPILDYATPRSKKDIRRLLGLAGFYQKFIRNFSEITTPISDLLKGGDKTKFKWSEAADSALRRLKEALVSPPILTNPDFTKKFTIESDASNLAVGSVLTQETPDGVKPIAYFSKKLNSCQRKYSATEREMLSVLLSIEHFRYFLEGAESFSIITDAHSLVWLKNIAADGKSARLARWALKIQQYNFDIRHRAGKLNIPADALSRSISAICSAELDNDYEYLKGQIEKHPDKYPKFKVVNGKIFKFVTNPDKCEDNRFVWKYLPPVIERVELIRDTHDSNCHLGFEKKLYKLRERFYWPFLARDTKRFCQNCLTCQVSKIDNVVSQPPMGKQRMADYPWQIVSLDLIGPYTRSTKQNCYALVAVDWFSKFVLIQLFREATSQGICKFVENSIFSVFGAPELMLTDNGPQFKSKIFEKLLQKYHTSHMFTPTHHAQANFCERANKVIVTAIRSCLVGKSQKDWDESVYDIMKAINSSVHSSTGYSPYFVNFGRNYISRGDEYHNLRHTDESGDQTEVLDKHQAHTRKLVRENLQKAYNRYKSYYNLRSNSRISFEENEDVLRRNFVQSDKGKGFTAKLDVKWVQARVSKKVGSNCYEIVDQNGKYVGLYSGQDLKKL</sequence>
<feature type="domain" description="Integrase catalytic" evidence="10">
    <location>
        <begin position="1214"/>
        <end position="1373"/>
    </location>
</feature>
<evidence type="ECO:0000256" key="5">
    <source>
        <dbReference type="ARBA" id="ARBA00022759"/>
    </source>
</evidence>
<evidence type="ECO:0000256" key="7">
    <source>
        <dbReference type="ARBA" id="ARBA00022918"/>
    </source>
</evidence>
<evidence type="ECO:0000256" key="1">
    <source>
        <dbReference type="ARBA" id="ARBA00012493"/>
    </source>
</evidence>
<accession>W4VRD9</accession>
<dbReference type="GO" id="GO:0042575">
    <property type="term" value="C:DNA polymerase complex"/>
    <property type="evidence" value="ECO:0007669"/>
    <property type="project" value="UniProtKB-ARBA"/>
</dbReference>
<dbReference type="PROSITE" id="PS50878">
    <property type="entry name" value="RT_POL"/>
    <property type="match status" value="1"/>
</dbReference>
<feature type="region of interest" description="Disordered" evidence="8">
    <location>
        <begin position="51"/>
        <end position="80"/>
    </location>
</feature>
<dbReference type="InterPro" id="IPR000477">
    <property type="entry name" value="RT_dom"/>
</dbReference>
<dbReference type="SUPFAM" id="SSF50630">
    <property type="entry name" value="Acid proteases"/>
    <property type="match status" value="1"/>
</dbReference>
<dbReference type="Gene3D" id="1.10.340.70">
    <property type="match status" value="1"/>
</dbReference>
<feature type="region of interest" description="Disordered" evidence="8">
    <location>
        <begin position="258"/>
        <end position="318"/>
    </location>
</feature>
<dbReference type="InterPro" id="IPR041588">
    <property type="entry name" value="Integrase_H2C2"/>
</dbReference>
<feature type="region of interest" description="Disordered" evidence="8">
    <location>
        <begin position="366"/>
        <end position="387"/>
    </location>
</feature>
<dbReference type="FunFam" id="3.30.70.270:FF:000020">
    <property type="entry name" value="Transposon Tf2-6 polyprotein-like Protein"/>
    <property type="match status" value="1"/>
</dbReference>
<evidence type="ECO:0000256" key="4">
    <source>
        <dbReference type="ARBA" id="ARBA00022722"/>
    </source>
</evidence>
<dbReference type="InterPro" id="IPR043502">
    <property type="entry name" value="DNA/RNA_pol_sf"/>
</dbReference>
<dbReference type="SUPFAM" id="SSF57756">
    <property type="entry name" value="Retrovirus zinc finger-like domains"/>
    <property type="match status" value="1"/>
</dbReference>
<dbReference type="EC" id="2.7.7.49" evidence="1"/>
<dbReference type="InterPro" id="IPR036875">
    <property type="entry name" value="Znf_CCHC_sf"/>
</dbReference>
<keyword evidence="7" id="KW-0695">RNA-directed DNA polymerase</keyword>
<dbReference type="CDD" id="cd00303">
    <property type="entry name" value="retropepsin_like"/>
    <property type="match status" value="1"/>
</dbReference>
<proteinExistence type="evidence at transcript level"/>
<evidence type="ECO:0000256" key="8">
    <source>
        <dbReference type="SAM" id="MobiDB-lite"/>
    </source>
</evidence>
<dbReference type="CDD" id="cd09274">
    <property type="entry name" value="RNase_HI_RT_Ty3"/>
    <property type="match status" value="1"/>
</dbReference>
<dbReference type="GO" id="GO:0003676">
    <property type="term" value="F:nucleic acid binding"/>
    <property type="evidence" value="ECO:0007669"/>
    <property type="project" value="InterPro"/>
</dbReference>
<evidence type="ECO:0000259" key="10">
    <source>
        <dbReference type="PROSITE" id="PS50994"/>
    </source>
</evidence>
<keyword evidence="3" id="KW-0548">Nucleotidyltransferase</keyword>
<dbReference type="InterPro" id="IPR001584">
    <property type="entry name" value="Integrase_cat-core"/>
</dbReference>
<evidence type="ECO:0000313" key="11">
    <source>
        <dbReference type="EMBL" id="JAB55804.1"/>
    </source>
</evidence>
<dbReference type="InterPro" id="IPR036397">
    <property type="entry name" value="RNaseH_sf"/>
</dbReference>
<keyword evidence="6" id="KW-0378">Hydrolase</keyword>
<dbReference type="InterPro" id="IPR043128">
    <property type="entry name" value="Rev_trsase/Diguanyl_cyclase"/>
</dbReference>
<evidence type="ECO:0000256" key="6">
    <source>
        <dbReference type="ARBA" id="ARBA00022801"/>
    </source>
</evidence>
<dbReference type="SUPFAM" id="SSF56672">
    <property type="entry name" value="DNA/RNA polymerases"/>
    <property type="match status" value="1"/>
</dbReference>
<dbReference type="Gene3D" id="3.30.420.10">
    <property type="entry name" value="Ribonuclease H-like superfamily/Ribonuclease H"/>
    <property type="match status" value="1"/>
</dbReference>
<dbReference type="GO" id="GO:0004519">
    <property type="term" value="F:endonuclease activity"/>
    <property type="evidence" value="ECO:0007669"/>
    <property type="project" value="UniProtKB-KW"/>
</dbReference>
<feature type="non-terminal residue" evidence="11">
    <location>
        <position position="1496"/>
    </location>
</feature>
<feature type="non-terminal residue" evidence="11">
    <location>
        <position position="1"/>
    </location>
</feature>